<evidence type="ECO:0000313" key="4">
    <source>
        <dbReference type="EMBL" id="TNV87874.1"/>
    </source>
</evidence>
<keyword evidence="5" id="KW-1185">Reference proteome</keyword>
<feature type="compositionally biased region" description="Polar residues" evidence="1">
    <location>
        <begin position="282"/>
        <end position="297"/>
    </location>
</feature>
<protein>
    <recommendedName>
        <fullName evidence="3">Acyltransferase 3 domain-containing protein</fullName>
    </recommendedName>
</protein>
<evidence type="ECO:0000313" key="5">
    <source>
        <dbReference type="Proteomes" id="UP000785679"/>
    </source>
</evidence>
<name>A0A8J8TA38_HALGN</name>
<feature type="transmembrane region" description="Helical" evidence="2">
    <location>
        <begin position="515"/>
        <end position="535"/>
    </location>
</feature>
<feature type="transmembrane region" description="Helical" evidence="2">
    <location>
        <begin position="677"/>
        <end position="695"/>
    </location>
</feature>
<accession>A0A8J8TA38</accession>
<keyword evidence="2" id="KW-0812">Transmembrane</keyword>
<feature type="region of interest" description="Disordered" evidence="1">
    <location>
        <begin position="282"/>
        <end position="307"/>
    </location>
</feature>
<dbReference type="EMBL" id="RRYP01000175">
    <property type="protein sequence ID" value="TNV87874.1"/>
    <property type="molecule type" value="Genomic_DNA"/>
</dbReference>
<evidence type="ECO:0000259" key="3">
    <source>
        <dbReference type="Pfam" id="PF01757"/>
    </source>
</evidence>
<dbReference type="PANTHER" id="PTHR11161:SF0">
    <property type="entry name" value="O-ACYLTRANSFERASE LIKE PROTEIN"/>
    <property type="match status" value="1"/>
</dbReference>
<evidence type="ECO:0000256" key="1">
    <source>
        <dbReference type="SAM" id="MobiDB-lite"/>
    </source>
</evidence>
<feature type="transmembrane region" description="Helical" evidence="2">
    <location>
        <begin position="165"/>
        <end position="186"/>
    </location>
</feature>
<evidence type="ECO:0000256" key="2">
    <source>
        <dbReference type="SAM" id="Phobius"/>
    </source>
</evidence>
<feature type="transmembrane region" description="Helical" evidence="2">
    <location>
        <begin position="542"/>
        <end position="571"/>
    </location>
</feature>
<dbReference type="OrthoDB" id="292729at2759"/>
<dbReference type="InterPro" id="IPR002656">
    <property type="entry name" value="Acyl_transf_3_dom"/>
</dbReference>
<feature type="transmembrane region" description="Helical" evidence="2">
    <location>
        <begin position="449"/>
        <end position="467"/>
    </location>
</feature>
<sequence length="804" mass="91578">MCDLTSARKLRIHRDKTVLFDKYPQLTANTTCPCVRGINKYLISYLEFPYTKMNEYAFHQIMELGYYEACQEIGGDFVVMNSNITHLIGMARMGLCMPRECTQPIYDKVVEGMISPVNGYLEYLADYYNHPVLHGAFVREWTRVGMTLTKSADYTEDWQNRTAAGVIPTALFIFALLAFVMVVNAIKYYRYKQAKYNAKRRVILGNEEFNNDSLLQNQLLNNLSQSQDNLENQNNSRGTLTNGRNLGGAGQAMGLNLSGTMSYDQSMSMGGAQVKRINDSTRLTYDPQQRVSQNDISPIQPERRPSLAQQVKLDSEKTDASAISKLMSFSSLNAIREMLQGDTKSWDQGKNELDVFNALKFFHIFLILITCTATYLILAAPTNPWIMAVFFDNVMFTMVIAGIIAMDCFFTYSAFLAFYRISQIYDAKKAMGASGFGLIDVLKIYAKRLLRLLPMFYLTFLVGMFLIPRVSSGGIWFSLEQALFFECDKYWWASFLLVSNFVPWDQNAKGGCMPWGWAIAADFQLYLFIPLYVVIYKKSRTAGLILAWSILAAGTAIICLIVTDFNLTAGAYTLENWFMYAMYLNKPYCKLQVHALGILFAILYFDLLEYRKIKQRNEEIAKSQYPKIHFLSTNFWFGKFMLYAGLTLIITNLFISYGCTKNPYAWSNFGNMAFFSLTRSSYSLGWMLVAFYIFFGHTKVGMVLLASSPINGCGRLVYPAYLISPIVMMVVYCNTDHGIMMTLIGNVTLGMGHLMISFIIGAMMYIMIMFPIKRAIQLTLHPFVSHEDMIKVYHKKMGDGSFLQ</sequence>
<gene>
    <name evidence="4" type="ORF">FGO68_gene12570</name>
</gene>
<dbReference type="InterPro" id="IPR052728">
    <property type="entry name" value="O2_lipid_transport_reg"/>
</dbReference>
<proteinExistence type="predicted"/>
<keyword evidence="2" id="KW-1133">Transmembrane helix</keyword>
<reference evidence="4" key="1">
    <citation type="submission" date="2019-06" db="EMBL/GenBank/DDBJ databases">
        <authorList>
            <person name="Zheng W."/>
        </authorList>
    </citation>
    <scope>NUCLEOTIDE SEQUENCE</scope>
    <source>
        <strain evidence="4">QDHG01</strain>
    </source>
</reference>
<organism evidence="4 5">
    <name type="scientific">Halteria grandinella</name>
    <dbReference type="NCBI Taxonomy" id="5974"/>
    <lineage>
        <taxon>Eukaryota</taxon>
        <taxon>Sar</taxon>
        <taxon>Alveolata</taxon>
        <taxon>Ciliophora</taxon>
        <taxon>Intramacronucleata</taxon>
        <taxon>Spirotrichea</taxon>
        <taxon>Stichotrichia</taxon>
        <taxon>Sporadotrichida</taxon>
        <taxon>Halteriidae</taxon>
        <taxon>Halteria</taxon>
    </lineage>
</organism>
<feature type="transmembrane region" description="Helical" evidence="2">
    <location>
        <begin position="394"/>
        <end position="419"/>
    </location>
</feature>
<dbReference type="Proteomes" id="UP000785679">
    <property type="component" value="Unassembled WGS sequence"/>
</dbReference>
<dbReference type="Pfam" id="PF01757">
    <property type="entry name" value="Acyl_transf_3"/>
    <property type="match status" value="1"/>
</dbReference>
<feature type="region of interest" description="Disordered" evidence="1">
    <location>
        <begin position="228"/>
        <end position="247"/>
    </location>
</feature>
<feature type="transmembrane region" description="Helical" evidence="2">
    <location>
        <begin position="716"/>
        <end position="732"/>
    </location>
</feature>
<feature type="domain" description="Acyltransferase 3" evidence="3">
    <location>
        <begin position="356"/>
        <end position="738"/>
    </location>
</feature>
<feature type="transmembrane region" description="Helical" evidence="2">
    <location>
        <begin position="640"/>
        <end position="657"/>
    </location>
</feature>
<feature type="transmembrane region" description="Helical" evidence="2">
    <location>
        <begin position="752"/>
        <end position="772"/>
    </location>
</feature>
<comment type="caution">
    <text evidence="4">The sequence shown here is derived from an EMBL/GenBank/DDBJ whole genome shotgun (WGS) entry which is preliminary data.</text>
</comment>
<dbReference type="GO" id="GO:0016747">
    <property type="term" value="F:acyltransferase activity, transferring groups other than amino-acyl groups"/>
    <property type="evidence" value="ECO:0007669"/>
    <property type="project" value="InterPro"/>
</dbReference>
<feature type="transmembrane region" description="Helical" evidence="2">
    <location>
        <begin position="591"/>
        <end position="608"/>
    </location>
</feature>
<dbReference type="PANTHER" id="PTHR11161">
    <property type="entry name" value="O-ACYLTRANSFERASE"/>
    <property type="match status" value="1"/>
</dbReference>
<feature type="transmembrane region" description="Helical" evidence="2">
    <location>
        <begin position="361"/>
        <end position="382"/>
    </location>
</feature>
<keyword evidence="2" id="KW-0472">Membrane</keyword>
<dbReference type="AlphaFoldDB" id="A0A8J8TA38"/>